<protein>
    <submittedName>
        <fullName evidence="2">Uncharacterized protein</fullName>
    </submittedName>
</protein>
<proteinExistence type="predicted"/>
<sequence>MGLCWCSAHWTSTVGWRPGLTRALFLPHSLPSSSPTFTLELLYEFWWSTGVRGAAVVRVVAANQAGKDELERGVHAAFLEFRRDSRFFGSLIAFLRVLHAGELGGLNDPDIGSCFFGLSLAYNVRPIGVEVSVVTVLFWVAPAEPVTR</sequence>
<organism evidence="2 3">
    <name type="scientific">Colocasia esculenta</name>
    <name type="common">Wild taro</name>
    <name type="synonym">Arum esculentum</name>
    <dbReference type="NCBI Taxonomy" id="4460"/>
    <lineage>
        <taxon>Eukaryota</taxon>
        <taxon>Viridiplantae</taxon>
        <taxon>Streptophyta</taxon>
        <taxon>Embryophyta</taxon>
        <taxon>Tracheophyta</taxon>
        <taxon>Spermatophyta</taxon>
        <taxon>Magnoliopsida</taxon>
        <taxon>Liliopsida</taxon>
        <taxon>Araceae</taxon>
        <taxon>Aroideae</taxon>
        <taxon>Colocasieae</taxon>
        <taxon>Colocasia</taxon>
    </lineage>
</organism>
<evidence type="ECO:0000313" key="3">
    <source>
        <dbReference type="Proteomes" id="UP000652761"/>
    </source>
</evidence>
<dbReference type="EMBL" id="NMUH01000937">
    <property type="protein sequence ID" value="MQL86901.1"/>
    <property type="molecule type" value="Genomic_DNA"/>
</dbReference>
<comment type="caution">
    <text evidence="2">The sequence shown here is derived from an EMBL/GenBank/DDBJ whole genome shotgun (WGS) entry which is preliminary data.</text>
</comment>
<feature type="signal peptide" evidence="1">
    <location>
        <begin position="1"/>
        <end position="23"/>
    </location>
</feature>
<dbReference type="AlphaFoldDB" id="A0A843UTW8"/>
<gene>
    <name evidence="2" type="ORF">Taro_019439</name>
</gene>
<reference evidence="2" key="1">
    <citation type="submission" date="2017-07" db="EMBL/GenBank/DDBJ databases">
        <title>Taro Niue Genome Assembly and Annotation.</title>
        <authorList>
            <person name="Atibalentja N."/>
            <person name="Keating K."/>
            <person name="Fields C.J."/>
        </authorList>
    </citation>
    <scope>NUCLEOTIDE SEQUENCE</scope>
    <source>
        <strain evidence="2">Niue_2</strain>
        <tissue evidence="2">Leaf</tissue>
    </source>
</reference>
<evidence type="ECO:0000256" key="1">
    <source>
        <dbReference type="SAM" id="SignalP"/>
    </source>
</evidence>
<keyword evidence="3" id="KW-1185">Reference proteome</keyword>
<name>A0A843UTW8_COLES</name>
<evidence type="ECO:0000313" key="2">
    <source>
        <dbReference type="EMBL" id="MQL86901.1"/>
    </source>
</evidence>
<dbReference type="Proteomes" id="UP000652761">
    <property type="component" value="Unassembled WGS sequence"/>
</dbReference>
<keyword evidence="1" id="KW-0732">Signal</keyword>
<feature type="chain" id="PRO_5032373742" evidence="1">
    <location>
        <begin position="24"/>
        <end position="148"/>
    </location>
</feature>
<accession>A0A843UTW8</accession>